<evidence type="ECO:0000313" key="2">
    <source>
        <dbReference type="EMBL" id="ADL57834.1"/>
    </source>
</evidence>
<dbReference type="PaxDb" id="79929-MTBMA_c02250"/>
<dbReference type="GeneID" id="9703931"/>
<feature type="transmembrane region" description="Helical" evidence="1">
    <location>
        <begin position="52"/>
        <end position="73"/>
    </location>
</feature>
<evidence type="ECO:0000313" key="3">
    <source>
        <dbReference type="Proteomes" id="UP000000345"/>
    </source>
</evidence>
<keyword evidence="3" id="KW-1185">Reference proteome</keyword>
<dbReference type="RefSeq" id="WP_013295061.1">
    <property type="nucleotide sequence ID" value="NC_014408.1"/>
</dbReference>
<evidence type="ECO:0000256" key="1">
    <source>
        <dbReference type="SAM" id="Phobius"/>
    </source>
</evidence>
<feature type="transmembrane region" description="Helical" evidence="1">
    <location>
        <begin position="12"/>
        <end position="40"/>
    </location>
</feature>
<reference evidence="2 3" key="2">
    <citation type="journal article" date="2010" name="J. Bacteriol.">
        <title>Complete genome sequence of Methanothermobacter marburgensis, a methanoarchaeon model organism.</title>
        <authorList>
            <person name="Liesegang H."/>
            <person name="Kaster A.K."/>
            <person name="Wiezer A."/>
            <person name="Goenrich M."/>
            <person name="Wollherr A."/>
            <person name="Seedorf H."/>
            <person name="Gottschalk G."/>
            <person name="Thauer R.K."/>
        </authorList>
    </citation>
    <scope>NUCLEOTIDE SEQUENCE [LARGE SCALE GENOMIC DNA]</scope>
    <source>
        <strain evidence="3">ATCC BAA-927 / DSM 2133 / JCM 14651 / NBRC 100331 / OCM 82 / Marburg</strain>
    </source>
</reference>
<keyword evidence="1" id="KW-0472">Membrane</keyword>
<name>D9PUD6_METTM</name>
<dbReference type="STRING" id="79929.MTBMA_c02250"/>
<protein>
    <submittedName>
        <fullName evidence="2">Uncharacterized protein</fullName>
    </submittedName>
</protein>
<dbReference type="GeneID" id="43708253"/>
<reference key="1">
    <citation type="submission" date="2009-08" db="EMBL/GenBank/DDBJ databases">
        <title>The genome sequence of Methanothermobacter marburgensis.</title>
        <authorList>
            <person name="Kaster A."/>
            <person name="Seedorf H."/>
            <person name="Goenrich M."/>
            <person name="Wiezer A."/>
            <person name="Liesegang H."/>
            <person name="Thauer R."/>
            <person name="Gottschalk G."/>
        </authorList>
    </citation>
    <scope>NUCLEOTIDE SEQUENCE</scope>
    <source>
        <strain>Marburg</strain>
    </source>
</reference>
<keyword evidence="1" id="KW-1133">Transmembrane helix</keyword>
<dbReference type="HOGENOM" id="CLU_165236_0_0_2"/>
<accession>D9PUD6</accession>
<dbReference type="EMBL" id="CP001710">
    <property type="protein sequence ID" value="ADL57834.1"/>
    <property type="molecule type" value="Genomic_DNA"/>
</dbReference>
<feature type="transmembrane region" description="Helical" evidence="1">
    <location>
        <begin position="85"/>
        <end position="111"/>
    </location>
</feature>
<sequence length="116" mass="11982">MGDYESGTAIFLSIIVGFILLFFIDGLFVYTFTGFLAAYLTRAEVRSAGGGAAASLILAVISFSSGMIFGPQMPGRIAGLAAPDIFTFTTGLVIIGGLSLLLGGIGGYIAVKAFRE</sequence>
<dbReference type="Proteomes" id="UP000000345">
    <property type="component" value="Chromosome"/>
</dbReference>
<dbReference type="AlphaFoldDB" id="D9PUD6"/>
<organism evidence="2 3">
    <name type="scientific">Methanothermobacter marburgensis (strain ATCC BAA-927 / DSM 2133 / JCM 14651 / NBRC 100331 / OCM 82 / Marburg)</name>
    <name type="common">Methanobacterium thermoautotrophicum</name>
    <dbReference type="NCBI Taxonomy" id="79929"/>
    <lineage>
        <taxon>Archaea</taxon>
        <taxon>Methanobacteriati</taxon>
        <taxon>Methanobacteriota</taxon>
        <taxon>Methanomada group</taxon>
        <taxon>Methanobacteria</taxon>
        <taxon>Methanobacteriales</taxon>
        <taxon>Methanobacteriaceae</taxon>
        <taxon>Methanothermobacter</taxon>
    </lineage>
</organism>
<keyword evidence="1" id="KW-0812">Transmembrane</keyword>
<gene>
    <name evidence="2" type="ordered locus">MTBMA_c02250</name>
</gene>
<proteinExistence type="predicted"/>
<dbReference type="KEGG" id="mmg:MTBMA_c02250"/>